<protein>
    <submittedName>
        <fullName evidence="7">Cytosine permease</fullName>
    </submittedName>
</protein>
<gene>
    <name evidence="7" type="ORF">BC739_003306</name>
</gene>
<evidence type="ECO:0000256" key="1">
    <source>
        <dbReference type="ARBA" id="ARBA00004141"/>
    </source>
</evidence>
<feature type="transmembrane region" description="Helical" evidence="6">
    <location>
        <begin position="257"/>
        <end position="278"/>
    </location>
</feature>
<dbReference type="CDD" id="cd11484">
    <property type="entry name" value="SLC-NCS1sbd_CobB-like"/>
    <property type="match status" value="1"/>
</dbReference>
<keyword evidence="8" id="KW-1185">Reference proteome</keyword>
<feature type="transmembrane region" description="Helical" evidence="6">
    <location>
        <begin position="366"/>
        <end position="385"/>
    </location>
</feature>
<accession>A0ABR6BHI0</accession>
<feature type="transmembrane region" description="Helical" evidence="6">
    <location>
        <begin position="332"/>
        <end position="354"/>
    </location>
</feature>
<feature type="transmembrane region" description="Helical" evidence="6">
    <location>
        <begin position="130"/>
        <end position="149"/>
    </location>
</feature>
<evidence type="ECO:0000256" key="2">
    <source>
        <dbReference type="ARBA" id="ARBA00008974"/>
    </source>
</evidence>
<evidence type="ECO:0000256" key="5">
    <source>
        <dbReference type="ARBA" id="ARBA00023136"/>
    </source>
</evidence>
<evidence type="ECO:0000313" key="8">
    <source>
        <dbReference type="Proteomes" id="UP000517916"/>
    </source>
</evidence>
<dbReference type="Proteomes" id="UP000517916">
    <property type="component" value="Unassembled WGS sequence"/>
</dbReference>
<dbReference type="PANTHER" id="PTHR30569">
    <property type="entry name" value="CYTOSINE TRANSPORTER CODB"/>
    <property type="match status" value="1"/>
</dbReference>
<evidence type="ECO:0000256" key="3">
    <source>
        <dbReference type="ARBA" id="ARBA00022692"/>
    </source>
</evidence>
<dbReference type="RefSeq" id="WP_025360667.1">
    <property type="nucleotide sequence ID" value="NZ_BAAABQ010000009.1"/>
</dbReference>
<comment type="similarity">
    <text evidence="2">Belongs to the purine-cytosine permease (2.A.39) family.</text>
</comment>
<dbReference type="Gene3D" id="1.10.4160.10">
    <property type="entry name" value="Hydantoin permease"/>
    <property type="match status" value="1"/>
</dbReference>
<feature type="transmembrane region" description="Helical" evidence="6">
    <location>
        <begin position="231"/>
        <end position="251"/>
    </location>
</feature>
<evidence type="ECO:0000256" key="6">
    <source>
        <dbReference type="SAM" id="Phobius"/>
    </source>
</evidence>
<sequence length="424" mass="44744">MAELDDYALTPVPTSARRTWFSVALQRFGQVSSFHQFLLGSALGFSMTFTDALIAITIGSVILEVVTILLGVIGVREGLSVSRVAARCGFGRRGSALVGLLITISLVGWFGVQNGAFAEGLHNLLGGPPLWVWSLVGGAVVTAVVVYGFRAMAWIAYVMVPAFMVLAAISIAGGLSTHSWSELLFAQPAGPHMSLVEGTTLVAGAFFVGAVMTPDMTRFNRSPADVVKQTVLAVTLGEYGIGLVGVLMAHAAGTADVVSMISSSSGFLGTLVLVSAIVKINDWNLYSSSLGLVNTIDVLFSRRVSRAWITVPLGVLGSVLSAVGILDKFTSFLTAMAVLTPPVAGIMIAEYFLVRPRRSAEQSEPEWVPAALVCWALGSAAGWLLPFGIPPLNSLLVSFLGYLALTAVRTQKLEEPRVATDLPE</sequence>
<proteinExistence type="inferred from homology"/>
<evidence type="ECO:0000313" key="7">
    <source>
        <dbReference type="EMBL" id="MBA8926107.1"/>
    </source>
</evidence>
<dbReference type="EMBL" id="JACJID010000002">
    <property type="protein sequence ID" value="MBA8926107.1"/>
    <property type="molecule type" value="Genomic_DNA"/>
</dbReference>
<comment type="caution">
    <text evidence="7">The sequence shown here is derived from an EMBL/GenBank/DDBJ whole genome shotgun (WGS) entry which is preliminary data.</text>
</comment>
<comment type="subcellular location">
    <subcellularLocation>
        <location evidence="1">Membrane</location>
        <topology evidence="1">Multi-pass membrane protein</topology>
    </subcellularLocation>
</comment>
<organism evidence="7 8">
    <name type="scientific">Kutzneria viridogrisea</name>
    <dbReference type="NCBI Taxonomy" id="47990"/>
    <lineage>
        <taxon>Bacteria</taxon>
        <taxon>Bacillati</taxon>
        <taxon>Actinomycetota</taxon>
        <taxon>Actinomycetes</taxon>
        <taxon>Pseudonocardiales</taxon>
        <taxon>Pseudonocardiaceae</taxon>
        <taxon>Kutzneria</taxon>
    </lineage>
</organism>
<keyword evidence="4 6" id="KW-1133">Transmembrane helix</keyword>
<dbReference type="InterPro" id="IPR030191">
    <property type="entry name" value="CodB"/>
</dbReference>
<feature type="transmembrane region" description="Helical" evidence="6">
    <location>
        <begin position="307"/>
        <end position="326"/>
    </location>
</feature>
<feature type="transmembrane region" description="Helical" evidence="6">
    <location>
        <begin position="193"/>
        <end position="211"/>
    </location>
</feature>
<feature type="transmembrane region" description="Helical" evidence="6">
    <location>
        <begin position="96"/>
        <end position="118"/>
    </location>
</feature>
<dbReference type="PANTHER" id="PTHR30569:SF0">
    <property type="entry name" value="CYTOSINE PERMEASE"/>
    <property type="match status" value="1"/>
</dbReference>
<reference evidence="7 8" key="1">
    <citation type="submission" date="2020-08" db="EMBL/GenBank/DDBJ databases">
        <title>Genomic Encyclopedia of Archaeal and Bacterial Type Strains, Phase II (KMG-II): from individual species to whole genera.</title>
        <authorList>
            <person name="Goeker M."/>
        </authorList>
    </citation>
    <scope>NUCLEOTIDE SEQUENCE [LARGE SCALE GENOMIC DNA]</scope>
    <source>
        <strain evidence="7 8">DSM 43850</strain>
    </source>
</reference>
<feature type="transmembrane region" description="Helical" evidence="6">
    <location>
        <begin position="154"/>
        <end position="173"/>
    </location>
</feature>
<keyword evidence="5 6" id="KW-0472">Membrane</keyword>
<feature type="transmembrane region" description="Helical" evidence="6">
    <location>
        <begin position="52"/>
        <end position="75"/>
    </location>
</feature>
<keyword evidence="3 6" id="KW-0812">Transmembrane</keyword>
<dbReference type="Pfam" id="PF02133">
    <property type="entry name" value="Transp_cyt_pur"/>
    <property type="match status" value="1"/>
</dbReference>
<dbReference type="InterPro" id="IPR001248">
    <property type="entry name" value="Pur-cyt_permease"/>
</dbReference>
<name>A0ABR6BHI0_9PSEU</name>
<evidence type="ECO:0000256" key="4">
    <source>
        <dbReference type="ARBA" id="ARBA00022989"/>
    </source>
</evidence>